<reference evidence="4" key="3">
    <citation type="submission" date="2025-09" db="UniProtKB">
        <authorList>
            <consortium name="Ensembl"/>
        </authorList>
    </citation>
    <scope>IDENTIFICATION</scope>
    <source>
        <strain evidence="4">Boxer</strain>
    </source>
</reference>
<dbReference type="SUPFAM" id="SSF47694">
    <property type="entry name" value="Cytochrome c oxidase subunit h"/>
    <property type="match status" value="1"/>
</dbReference>
<dbReference type="AlphaFoldDB" id="A0A8I3PKI6"/>
<dbReference type="InterPro" id="IPR003213">
    <property type="entry name" value="Cyt_c_oxidase_su6B"/>
</dbReference>
<evidence type="ECO:0000313" key="5">
    <source>
        <dbReference type="Proteomes" id="UP000805418"/>
    </source>
</evidence>
<comment type="subcellular location">
    <subcellularLocation>
        <location evidence="1">Mitochondrion</location>
    </subcellularLocation>
</comment>
<dbReference type="OrthoDB" id="1107506at2759"/>
<dbReference type="InterPro" id="IPR048280">
    <property type="entry name" value="COX6B-like"/>
</dbReference>
<dbReference type="GO" id="GO:0005739">
    <property type="term" value="C:mitochondrion"/>
    <property type="evidence" value="ECO:0007669"/>
    <property type="project" value="UniProtKB-SubCell"/>
</dbReference>
<keyword evidence="3" id="KW-1015">Disulfide bond</keyword>
<dbReference type="Gene3D" id="1.10.10.140">
    <property type="entry name" value="Cytochrome c oxidase, subunit VIb"/>
    <property type="match status" value="1"/>
</dbReference>
<protein>
    <submittedName>
        <fullName evidence="4">Uncharacterized protein</fullName>
    </submittedName>
</protein>
<name>A0A8I3PKI6_CANLF</name>
<reference evidence="4" key="2">
    <citation type="submission" date="2025-08" db="UniProtKB">
        <authorList>
            <consortium name="Ensembl"/>
        </authorList>
    </citation>
    <scope>IDENTIFICATION</scope>
    <source>
        <strain evidence="4">Boxer</strain>
    </source>
</reference>
<proteinExistence type="predicted"/>
<accession>A0A8I3PKI6</accession>
<sequence length="76" mass="8533">MVEDIKTKIKNYQAAPFDSCFPNQNQTRNCWWNYLDFHHCEKAMSAAKGDIPCAAVSGLLKDALLTIEETLPSADL</sequence>
<dbReference type="Proteomes" id="UP000805418">
    <property type="component" value="Chromosome 2"/>
</dbReference>
<keyword evidence="5" id="KW-1185">Reference proteome</keyword>
<dbReference type="Pfam" id="PF02297">
    <property type="entry name" value="COX6B"/>
    <property type="match status" value="1"/>
</dbReference>
<evidence type="ECO:0000256" key="3">
    <source>
        <dbReference type="ARBA" id="ARBA00023157"/>
    </source>
</evidence>
<dbReference type="Ensembl" id="ENSCAFT00845042122.1">
    <property type="protein sequence ID" value="ENSCAFP00845033035.1"/>
    <property type="gene ID" value="ENSCAFG00845023854.1"/>
</dbReference>
<dbReference type="GeneTree" id="ENSGT00940000156204"/>
<evidence type="ECO:0000313" key="4">
    <source>
        <dbReference type="Ensembl" id="ENSCAFP00845033035.1"/>
    </source>
</evidence>
<organism evidence="4 5">
    <name type="scientific">Canis lupus familiaris</name>
    <name type="common">Dog</name>
    <name type="synonym">Canis familiaris</name>
    <dbReference type="NCBI Taxonomy" id="9615"/>
    <lineage>
        <taxon>Eukaryota</taxon>
        <taxon>Metazoa</taxon>
        <taxon>Chordata</taxon>
        <taxon>Craniata</taxon>
        <taxon>Vertebrata</taxon>
        <taxon>Euteleostomi</taxon>
        <taxon>Mammalia</taxon>
        <taxon>Eutheria</taxon>
        <taxon>Laurasiatheria</taxon>
        <taxon>Carnivora</taxon>
        <taxon>Caniformia</taxon>
        <taxon>Canidae</taxon>
        <taxon>Canis</taxon>
    </lineage>
</organism>
<dbReference type="PANTHER" id="PTHR11387">
    <property type="entry name" value="CYTOCHROME C OXIDASE SUBUNIT 6B"/>
    <property type="match status" value="1"/>
</dbReference>
<keyword evidence="2" id="KW-0496">Mitochondrion</keyword>
<dbReference type="InterPro" id="IPR036549">
    <property type="entry name" value="CX6/COA6-like_sf"/>
</dbReference>
<reference evidence="4" key="1">
    <citation type="submission" date="2020-03" db="EMBL/GenBank/DDBJ databases">
        <title>Long-read based genome assembly of a Labrador retriever dog.</title>
        <authorList>
            <person name="Eory L."/>
            <person name="Zhang W."/>
            <person name="Schoenebeck J."/>
        </authorList>
    </citation>
    <scope>NUCLEOTIDE SEQUENCE [LARGE SCALE GENOMIC DNA]</scope>
    <source>
        <strain evidence="4">Labrador retriever</strain>
    </source>
</reference>
<dbReference type="GO" id="GO:0045277">
    <property type="term" value="C:respiratory chain complex IV"/>
    <property type="evidence" value="ECO:0007669"/>
    <property type="project" value="InterPro"/>
</dbReference>
<evidence type="ECO:0000256" key="1">
    <source>
        <dbReference type="ARBA" id="ARBA00004173"/>
    </source>
</evidence>
<evidence type="ECO:0000256" key="2">
    <source>
        <dbReference type="ARBA" id="ARBA00023128"/>
    </source>
</evidence>